<evidence type="ECO:0000256" key="4">
    <source>
        <dbReference type="ARBA" id="ARBA00022840"/>
    </source>
</evidence>
<dbReference type="InterPro" id="IPR050763">
    <property type="entry name" value="ABC_transporter_ATP-binding"/>
</dbReference>
<dbReference type="Pfam" id="PF00005">
    <property type="entry name" value="ABC_tran"/>
    <property type="match status" value="1"/>
</dbReference>
<keyword evidence="4 6" id="KW-0067">ATP-binding</keyword>
<organism evidence="6 7">
    <name type="scientific">Candidatus Roizmanbacteria bacterium RIFCSPLOWO2_01_FULL_38_12</name>
    <dbReference type="NCBI Taxonomy" id="1802061"/>
    <lineage>
        <taxon>Bacteria</taxon>
        <taxon>Candidatus Roizmaniibacteriota</taxon>
    </lineage>
</organism>
<accession>A0A1F7IYU5</accession>
<sequence>MAKIISVKNLVKRYHKAKFNAVDNISFYVNEGEFFAFLGPNGAGKTTTISILTTTLSKTSGTISIGGHDIEKEHSNVRRSIGVIFQNPSLDRNLTAEENIRFHAILYGLYPFRPAFGLMPESYKKRVRILAEILDLEKNLFESIKTFSGGMKRKLEIVRSLMHKPKVLFLDEPTAGLDPTSRRNLWQYLNGVRKNEKTTIFLTTHYLDEAEDADHICIVDHGKIVNFGTPEKIKSDLIDEYLLTDADNREKLITELKSKHIPFKIEDHVKIDLKQRRVQHLLKTIDTELSFVQIHRPTLEDAYLEIVDNSD</sequence>
<evidence type="ECO:0000259" key="5">
    <source>
        <dbReference type="PROSITE" id="PS50893"/>
    </source>
</evidence>
<dbReference type="InterPro" id="IPR027417">
    <property type="entry name" value="P-loop_NTPase"/>
</dbReference>
<dbReference type="EMBL" id="MGAL01000014">
    <property type="protein sequence ID" value="OGK48546.1"/>
    <property type="molecule type" value="Genomic_DNA"/>
</dbReference>
<protein>
    <submittedName>
        <fullName evidence="6">ABC transporter ATP-binding protein</fullName>
    </submittedName>
</protein>
<keyword evidence="3" id="KW-0547">Nucleotide-binding</keyword>
<dbReference type="SMART" id="SM00382">
    <property type="entry name" value="AAA"/>
    <property type="match status" value="1"/>
</dbReference>
<dbReference type="GO" id="GO:0016887">
    <property type="term" value="F:ATP hydrolysis activity"/>
    <property type="evidence" value="ECO:0007669"/>
    <property type="project" value="InterPro"/>
</dbReference>
<dbReference type="PANTHER" id="PTHR42711">
    <property type="entry name" value="ABC TRANSPORTER ATP-BINDING PROTEIN"/>
    <property type="match status" value="1"/>
</dbReference>
<dbReference type="AlphaFoldDB" id="A0A1F7IYU5"/>
<feature type="domain" description="ABC transporter" evidence="5">
    <location>
        <begin position="5"/>
        <end position="246"/>
    </location>
</feature>
<evidence type="ECO:0000313" key="6">
    <source>
        <dbReference type="EMBL" id="OGK48546.1"/>
    </source>
</evidence>
<dbReference type="PROSITE" id="PS50893">
    <property type="entry name" value="ABC_TRANSPORTER_2"/>
    <property type="match status" value="1"/>
</dbReference>
<evidence type="ECO:0000256" key="3">
    <source>
        <dbReference type="ARBA" id="ARBA00022741"/>
    </source>
</evidence>
<evidence type="ECO:0000313" key="7">
    <source>
        <dbReference type="Proteomes" id="UP000177141"/>
    </source>
</evidence>
<evidence type="ECO:0000256" key="1">
    <source>
        <dbReference type="ARBA" id="ARBA00005417"/>
    </source>
</evidence>
<dbReference type="InterPro" id="IPR003593">
    <property type="entry name" value="AAA+_ATPase"/>
</dbReference>
<dbReference type="InterPro" id="IPR017871">
    <property type="entry name" value="ABC_transporter-like_CS"/>
</dbReference>
<dbReference type="PANTHER" id="PTHR42711:SF5">
    <property type="entry name" value="ABC TRANSPORTER ATP-BINDING PROTEIN NATA"/>
    <property type="match status" value="1"/>
</dbReference>
<dbReference type="STRING" id="1802061.A3A93_03740"/>
<reference evidence="6 7" key="1">
    <citation type="journal article" date="2016" name="Nat. Commun.">
        <title>Thousands of microbial genomes shed light on interconnected biogeochemical processes in an aquifer system.</title>
        <authorList>
            <person name="Anantharaman K."/>
            <person name="Brown C.T."/>
            <person name="Hug L.A."/>
            <person name="Sharon I."/>
            <person name="Castelle C.J."/>
            <person name="Probst A.J."/>
            <person name="Thomas B.C."/>
            <person name="Singh A."/>
            <person name="Wilkins M.J."/>
            <person name="Karaoz U."/>
            <person name="Brodie E.L."/>
            <person name="Williams K.H."/>
            <person name="Hubbard S.S."/>
            <person name="Banfield J.F."/>
        </authorList>
    </citation>
    <scope>NUCLEOTIDE SEQUENCE [LARGE SCALE GENOMIC DNA]</scope>
</reference>
<gene>
    <name evidence="6" type="ORF">A3A93_03740</name>
</gene>
<comment type="caution">
    <text evidence="6">The sequence shown here is derived from an EMBL/GenBank/DDBJ whole genome shotgun (WGS) entry which is preliminary data.</text>
</comment>
<keyword evidence="2" id="KW-0813">Transport</keyword>
<proteinExistence type="inferred from homology"/>
<dbReference type="Gene3D" id="3.40.50.300">
    <property type="entry name" value="P-loop containing nucleotide triphosphate hydrolases"/>
    <property type="match status" value="1"/>
</dbReference>
<name>A0A1F7IYU5_9BACT</name>
<dbReference type="InterPro" id="IPR003439">
    <property type="entry name" value="ABC_transporter-like_ATP-bd"/>
</dbReference>
<dbReference type="Proteomes" id="UP000177141">
    <property type="component" value="Unassembled WGS sequence"/>
</dbReference>
<dbReference type="GO" id="GO:0005524">
    <property type="term" value="F:ATP binding"/>
    <property type="evidence" value="ECO:0007669"/>
    <property type="project" value="UniProtKB-KW"/>
</dbReference>
<dbReference type="PROSITE" id="PS00211">
    <property type="entry name" value="ABC_TRANSPORTER_1"/>
    <property type="match status" value="1"/>
</dbReference>
<comment type="similarity">
    <text evidence="1">Belongs to the ABC transporter superfamily.</text>
</comment>
<dbReference type="SUPFAM" id="SSF52540">
    <property type="entry name" value="P-loop containing nucleoside triphosphate hydrolases"/>
    <property type="match status" value="1"/>
</dbReference>
<evidence type="ECO:0000256" key="2">
    <source>
        <dbReference type="ARBA" id="ARBA00022448"/>
    </source>
</evidence>